<dbReference type="GO" id="GO:0005524">
    <property type="term" value="F:ATP binding"/>
    <property type="evidence" value="ECO:0007669"/>
    <property type="project" value="InterPro"/>
</dbReference>
<evidence type="ECO:0000313" key="10">
    <source>
        <dbReference type="Proteomes" id="UP001060919"/>
    </source>
</evidence>
<dbReference type="HAMAP" id="MF_00149">
    <property type="entry name" value="DNA_mis_repair"/>
    <property type="match status" value="1"/>
</dbReference>
<evidence type="ECO:0000256" key="6">
    <source>
        <dbReference type="SAM" id="MobiDB-lite"/>
    </source>
</evidence>
<keyword evidence="10" id="KW-1185">Reference proteome</keyword>
<dbReference type="InterPro" id="IPR014721">
    <property type="entry name" value="Ribsml_uS5_D2-typ_fold_subgr"/>
</dbReference>
<dbReference type="GO" id="GO:0006298">
    <property type="term" value="P:mismatch repair"/>
    <property type="evidence" value="ECO:0007669"/>
    <property type="project" value="UniProtKB-UniRule"/>
</dbReference>
<evidence type="ECO:0000256" key="3">
    <source>
        <dbReference type="ARBA" id="ARBA00022763"/>
    </source>
</evidence>
<dbReference type="GO" id="GO:0004519">
    <property type="term" value="F:endonuclease activity"/>
    <property type="evidence" value="ECO:0007669"/>
    <property type="project" value="UniProtKB-KW"/>
</dbReference>
<dbReference type="Proteomes" id="UP001060919">
    <property type="component" value="Chromosome"/>
</dbReference>
<comment type="similarity">
    <text evidence="1 5">Belongs to the DNA mismatch repair MutL/HexB family.</text>
</comment>
<dbReference type="SMART" id="SM01340">
    <property type="entry name" value="DNA_mis_repair"/>
    <property type="match status" value="1"/>
</dbReference>
<dbReference type="GO" id="GO:0030983">
    <property type="term" value="F:mismatched DNA binding"/>
    <property type="evidence" value="ECO:0007669"/>
    <property type="project" value="InterPro"/>
</dbReference>
<protein>
    <recommendedName>
        <fullName evidence="2 5">DNA mismatch repair protein MutL</fullName>
    </recommendedName>
</protein>
<dbReference type="CDD" id="cd00782">
    <property type="entry name" value="MutL_Trans"/>
    <property type="match status" value="1"/>
</dbReference>
<dbReference type="AlphaFoldDB" id="A0A915VKC9"/>
<dbReference type="InterPro" id="IPR038973">
    <property type="entry name" value="MutL/Mlh/Pms-like"/>
</dbReference>
<dbReference type="Gene3D" id="3.30.565.10">
    <property type="entry name" value="Histidine kinase-like ATPase, C-terminal domain"/>
    <property type="match status" value="1"/>
</dbReference>
<dbReference type="InterPro" id="IPR013507">
    <property type="entry name" value="DNA_mismatch_S5_2-like"/>
</dbReference>
<dbReference type="InterPro" id="IPR036890">
    <property type="entry name" value="HATPase_C_sf"/>
</dbReference>
<dbReference type="PANTHER" id="PTHR10073">
    <property type="entry name" value="DNA MISMATCH REPAIR PROTEIN MLH, PMS, MUTL"/>
    <property type="match status" value="1"/>
</dbReference>
<dbReference type="Pfam" id="PF13589">
    <property type="entry name" value="HATPase_c_3"/>
    <property type="match status" value="1"/>
</dbReference>
<keyword evidence="4 5" id="KW-0234">DNA repair</keyword>
<dbReference type="InterPro" id="IPR002099">
    <property type="entry name" value="MutL/Mlh/PMS"/>
</dbReference>
<feature type="domain" description="MutL C-terminal dimerisation" evidence="7">
    <location>
        <begin position="468"/>
        <end position="609"/>
    </location>
</feature>
<dbReference type="GO" id="GO:0140664">
    <property type="term" value="F:ATP-dependent DNA damage sensor activity"/>
    <property type="evidence" value="ECO:0007669"/>
    <property type="project" value="InterPro"/>
</dbReference>
<dbReference type="InterPro" id="IPR020568">
    <property type="entry name" value="Ribosomal_Su5_D2-typ_SF"/>
</dbReference>
<feature type="compositionally biased region" description="Polar residues" evidence="6">
    <location>
        <begin position="425"/>
        <end position="441"/>
    </location>
</feature>
<dbReference type="SUPFAM" id="SSF118116">
    <property type="entry name" value="DNA mismatch repair protein MutL"/>
    <property type="match status" value="1"/>
</dbReference>
<keyword evidence="9" id="KW-0255">Endonuclease</keyword>
<dbReference type="KEGG" id="aup:AsAng_0003310"/>
<reference evidence="9" key="1">
    <citation type="submission" date="2022-09" db="EMBL/GenBank/DDBJ databases">
        <title>Aureispira anguillicida sp. nov., isolated from Leptocephalus of Japanese eel Anguilla japonica.</title>
        <authorList>
            <person name="Yuasa K."/>
            <person name="Mekata T."/>
            <person name="Ikunari K."/>
        </authorList>
    </citation>
    <scope>NUCLEOTIDE SEQUENCE</scope>
    <source>
        <strain evidence="9">EL160426</strain>
    </source>
</reference>
<name>A0A915VKC9_9BACT</name>
<evidence type="ECO:0000256" key="2">
    <source>
        <dbReference type="ARBA" id="ARBA00021975"/>
    </source>
</evidence>
<dbReference type="InterPro" id="IPR020667">
    <property type="entry name" value="DNA_mismatch_repair_MutL"/>
</dbReference>
<feature type="compositionally biased region" description="Polar residues" evidence="6">
    <location>
        <begin position="366"/>
        <end position="387"/>
    </location>
</feature>
<dbReference type="InterPro" id="IPR042120">
    <property type="entry name" value="MutL_C_dimsub"/>
</dbReference>
<dbReference type="SUPFAM" id="SSF54211">
    <property type="entry name" value="Ribosomal protein S5 domain 2-like"/>
    <property type="match status" value="1"/>
</dbReference>
<feature type="domain" description="DNA mismatch repair protein S5" evidence="8">
    <location>
        <begin position="209"/>
        <end position="327"/>
    </location>
</feature>
<dbReference type="RefSeq" id="WP_264790999.1">
    <property type="nucleotide sequence ID" value="NZ_AP026867.1"/>
</dbReference>
<dbReference type="InterPro" id="IPR014790">
    <property type="entry name" value="MutL_C"/>
</dbReference>
<feature type="region of interest" description="Disordered" evidence="6">
    <location>
        <begin position="416"/>
        <end position="460"/>
    </location>
</feature>
<evidence type="ECO:0000256" key="5">
    <source>
        <dbReference type="HAMAP-Rule" id="MF_00149"/>
    </source>
</evidence>
<dbReference type="SUPFAM" id="SSF55874">
    <property type="entry name" value="ATPase domain of HSP90 chaperone/DNA topoisomerase II/histidine kinase"/>
    <property type="match status" value="1"/>
</dbReference>
<dbReference type="Gene3D" id="3.30.230.10">
    <property type="match status" value="1"/>
</dbReference>
<sequence>MADLIQLLPDHIANQIAAGEVVQRPASVVKELLENAIDAGAKNIRLIIKNAGKTLIQVVDDGIGMSETDARMCFERHATSKIRQTEDLFSIRTKGFRGEAMASIAAVAQVEMRTKKQQEELGIQIKISGSKINSQEPCQTAAGTSIAVKNLFYNIPARRNFLKSDTVEMRHIIDEFQHVALAHPDTFFSLHHNSAKLYHLPISNLRQRIVGILGNKVNKNLIPIEEDTDIIKITGYIGKPEAAKKTRGDQFFFVNNRFIKSGYLNHALLSAYEDLLPEKVYPLYVVFFEINPKKIDVNVHPTKQEIKFEDERLVYNYLRVTARHALAQNSITPSLDFEVESGISQHLDEAHLNPSVLKSSFDRPQNDNQTFKSKVNNTSKSSFSGHQKQPKTETELSNLQNWDKLYENIENEAMEQGQKLEQEEQTLFSSSIGDRPSTQQNESDELTFSSKASAASSKNLSDSATTKHLYQLHNRYIVSPIKSGFLLIDQQMAHQRIMYERYLYQLEHKKATTQKLLFPQSVELSTGDAALLKELLPQLNELGLDIKEFGTNSFVVHGLPSELSQQNEQLIISQLLEQFKQNIDLKIELYDNLARSLAYQASIKAGKSLTAIEMQQLINELFACQVPYVGPNGHKTFISMDMVELSKRFE</sequence>
<dbReference type="Gene3D" id="3.30.1540.20">
    <property type="entry name" value="MutL, C-terminal domain, dimerisation subdomain"/>
    <property type="match status" value="1"/>
</dbReference>
<comment type="function">
    <text evidence="5">This protein is involved in the repair of mismatches in DNA. It is required for dam-dependent methyl-directed DNA mismatch repair. May act as a 'molecular matchmaker', a protein that promotes the formation of a stable complex between two or more DNA-binding proteins in an ATP-dependent manner without itself being part of a final effector complex.</text>
</comment>
<dbReference type="Gene3D" id="3.30.1370.100">
    <property type="entry name" value="MutL, C-terminal domain, regulatory subdomain"/>
    <property type="match status" value="1"/>
</dbReference>
<proteinExistence type="inferred from homology"/>
<dbReference type="Pfam" id="PF01119">
    <property type="entry name" value="DNA_mis_repair"/>
    <property type="match status" value="1"/>
</dbReference>
<feature type="compositionally biased region" description="Low complexity" evidence="6">
    <location>
        <begin position="449"/>
        <end position="460"/>
    </location>
</feature>
<dbReference type="InterPro" id="IPR042121">
    <property type="entry name" value="MutL_C_regsub"/>
</dbReference>
<dbReference type="NCBIfam" id="TIGR00585">
    <property type="entry name" value="mutl"/>
    <property type="match status" value="1"/>
</dbReference>
<dbReference type="GO" id="GO:0032300">
    <property type="term" value="C:mismatch repair complex"/>
    <property type="evidence" value="ECO:0007669"/>
    <property type="project" value="InterPro"/>
</dbReference>
<feature type="region of interest" description="Disordered" evidence="6">
    <location>
        <begin position="357"/>
        <end position="397"/>
    </location>
</feature>
<dbReference type="FunFam" id="3.30.565.10:FF:000003">
    <property type="entry name" value="DNA mismatch repair endonuclease MutL"/>
    <property type="match status" value="1"/>
</dbReference>
<accession>A0A915VKC9</accession>
<evidence type="ECO:0000256" key="1">
    <source>
        <dbReference type="ARBA" id="ARBA00006082"/>
    </source>
</evidence>
<dbReference type="EMBL" id="AP026867">
    <property type="protein sequence ID" value="BDS09627.1"/>
    <property type="molecule type" value="Genomic_DNA"/>
</dbReference>
<keyword evidence="9" id="KW-0378">Hydrolase</keyword>
<dbReference type="InterPro" id="IPR037198">
    <property type="entry name" value="MutL_C_sf"/>
</dbReference>
<keyword evidence="9" id="KW-0540">Nuclease</keyword>
<dbReference type="SMART" id="SM00853">
    <property type="entry name" value="MutL_C"/>
    <property type="match status" value="1"/>
</dbReference>
<evidence type="ECO:0000313" key="9">
    <source>
        <dbReference type="EMBL" id="BDS09627.1"/>
    </source>
</evidence>
<organism evidence="9 10">
    <name type="scientific">Aureispira anguillae</name>
    <dbReference type="NCBI Taxonomy" id="2864201"/>
    <lineage>
        <taxon>Bacteria</taxon>
        <taxon>Pseudomonadati</taxon>
        <taxon>Bacteroidota</taxon>
        <taxon>Saprospiria</taxon>
        <taxon>Saprospirales</taxon>
        <taxon>Saprospiraceae</taxon>
        <taxon>Aureispira</taxon>
    </lineage>
</organism>
<dbReference type="PANTHER" id="PTHR10073:SF12">
    <property type="entry name" value="DNA MISMATCH REPAIR PROTEIN MLH1"/>
    <property type="match status" value="1"/>
</dbReference>
<evidence type="ECO:0000259" key="7">
    <source>
        <dbReference type="SMART" id="SM00853"/>
    </source>
</evidence>
<evidence type="ECO:0000256" key="4">
    <source>
        <dbReference type="ARBA" id="ARBA00023204"/>
    </source>
</evidence>
<dbReference type="GO" id="GO:0016887">
    <property type="term" value="F:ATP hydrolysis activity"/>
    <property type="evidence" value="ECO:0007669"/>
    <property type="project" value="InterPro"/>
</dbReference>
<dbReference type="Pfam" id="PF08676">
    <property type="entry name" value="MutL_C"/>
    <property type="match status" value="1"/>
</dbReference>
<keyword evidence="3 5" id="KW-0227">DNA damage</keyword>
<dbReference type="CDD" id="cd16926">
    <property type="entry name" value="HATPase_MutL-MLH-PMS-like"/>
    <property type="match status" value="1"/>
</dbReference>
<evidence type="ECO:0000259" key="8">
    <source>
        <dbReference type="SMART" id="SM01340"/>
    </source>
</evidence>
<gene>
    <name evidence="5" type="primary">mutL</name>
    <name evidence="9" type="ORF">AsAng_0003310</name>
</gene>